<evidence type="ECO:0000313" key="2">
    <source>
        <dbReference type="EMBL" id="REH98619.1"/>
    </source>
</evidence>
<dbReference type="PROSITE" id="PS50879">
    <property type="entry name" value="RNASE_H_1"/>
    <property type="match status" value="1"/>
</dbReference>
<dbReference type="SUPFAM" id="SSF53098">
    <property type="entry name" value="Ribonuclease H-like"/>
    <property type="match status" value="1"/>
</dbReference>
<dbReference type="RefSeq" id="WP_116093894.1">
    <property type="nucleotide sequence ID" value="NZ_JBBEFH010000026.1"/>
</dbReference>
<sequence>MAKIYLDAASKGNPGLSAYGITIVEDGYRKTYSGALGEMDNHSAEWETLLLALEKAKALNVQNALIHTDSKLIEEAIQRGFIRNPKFKGYLEKYQKLAEDAFVVCFVKWIPRSQNKEANALAQQTLYQLTKE</sequence>
<dbReference type="GO" id="GO:0004523">
    <property type="term" value="F:RNA-DNA hybrid ribonuclease activity"/>
    <property type="evidence" value="ECO:0007669"/>
    <property type="project" value="InterPro"/>
</dbReference>
<dbReference type="Gene3D" id="3.30.420.10">
    <property type="entry name" value="Ribonuclease H-like superfamily/Ribonuclease H"/>
    <property type="match status" value="1"/>
</dbReference>
<protein>
    <submittedName>
        <fullName evidence="2">Ribonuclease H</fullName>
    </submittedName>
</protein>
<feature type="domain" description="RNase H type-1" evidence="1">
    <location>
        <begin position="1"/>
        <end position="127"/>
    </location>
</feature>
<dbReference type="PANTHER" id="PTHR46387:SF2">
    <property type="entry name" value="RIBONUCLEASE HI"/>
    <property type="match status" value="1"/>
</dbReference>
<accession>A0A3E0IRE4</accession>
<dbReference type="OrthoDB" id="7845843at2"/>
<dbReference type="EMBL" id="QKXQ01000136">
    <property type="protein sequence ID" value="REH98619.1"/>
    <property type="molecule type" value="Genomic_DNA"/>
</dbReference>
<dbReference type="AlphaFoldDB" id="A0A3E0IRE4"/>
<proteinExistence type="predicted"/>
<dbReference type="InterPro" id="IPR012337">
    <property type="entry name" value="RNaseH-like_sf"/>
</dbReference>
<evidence type="ECO:0000313" key="3">
    <source>
        <dbReference type="Proteomes" id="UP000256562"/>
    </source>
</evidence>
<comment type="caution">
    <text evidence="2">The sequence shown here is derived from an EMBL/GenBank/DDBJ whole genome shotgun (WGS) entry which is preliminary data.</text>
</comment>
<dbReference type="GO" id="GO:0003676">
    <property type="term" value="F:nucleic acid binding"/>
    <property type="evidence" value="ECO:0007669"/>
    <property type="project" value="InterPro"/>
</dbReference>
<organism evidence="2 3">
    <name type="scientific">Staphylococcus felis</name>
    <dbReference type="NCBI Taxonomy" id="46127"/>
    <lineage>
        <taxon>Bacteria</taxon>
        <taxon>Bacillati</taxon>
        <taxon>Bacillota</taxon>
        <taxon>Bacilli</taxon>
        <taxon>Bacillales</taxon>
        <taxon>Staphylococcaceae</taxon>
        <taxon>Staphylococcus</taxon>
    </lineage>
</organism>
<dbReference type="InterPro" id="IPR002156">
    <property type="entry name" value="RNaseH_domain"/>
</dbReference>
<dbReference type="Proteomes" id="UP000256562">
    <property type="component" value="Unassembled WGS sequence"/>
</dbReference>
<dbReference type="Pfam" id="PF13456">
    <property type="entry name" value="RVT_3"/>
    <property type="match status" value="1"/>
</dbReference>
<name>A0A3E0IRE4_9STAP</name>
<dbReference type="PANTHER" id="PTHR46387">
    <property type="entry name" value="POLYNUCLEOTIDYL TRANSFERASE, RIBONUCLEASE H-LIKE SUPERFAMILY PROTEIN"/>
    <property type="match status" value="1"/>
</dbReference>
<dbReference type="InterPro" id="IPR036397">
    <property type="entry name" value="RNaseH_sf"/>
</dbReference>
<evidence type="ECO:0000259" key="1">
    <source>
        <dbReference type="PROSITE" id="PS50879"/>
    </source>
</evidence>
<gene>
    <name evidence="2" type="ORF">DOS83_03305</name>
</gene>
<reference evidence="2 3" key="1">
    <citation type="journal article" date="2018" name="Vet. Microbiol.">
        <title>Characterisation of Staphylococcus felis isolated from cats using whole genome sequencing.</title>
        <authorList>
            <person name="Worthing K."/>
            <person name="Pang S."/>
            <person name="Trott D.J."/>
            <person name="Abraham S."/>
            <person name="Coombs G.W."/>
            <person name="Jordan D."/>
            <person name="McIntyre L."/>
            <person name="Davies M.R."/>
            <person name="Norris J."/>
        </authorList>
    </citation>
    <scope>NUCLEOTIDE SEQUENCE [LARGE SCALE GENOMIC DNA]</scope>
    <source>
        <strain evidence="2 3">F9</strain>
    </source>
</reference>
<dbReference type="CDD" id="cd09279">
    <property type="entry name" value="RNase_HI_like"/>
    <property type="match status" value="1"/>
</dbReference>